<sequence length="337" mass="38570">MDRISYPISNIDISHTVQAMETKGVTHDKAHFYIDGYNIADHDNISKMLEQLVHKGWLNSPSDFNECERRVNLLSLISEFSMADVVLEYSDKTHLHLDHDPHISMEFKRNDDSALEMVYSATYSDVEGEVFTLNCKMLLGDDFTLNENKARVYFEFNENCSTELRNDLDCRTVIERIFDWFKNKFSSSSYIADNTVSFKVSGSPDIQHLPFAGLSDNDFNELFSNEKEEGELSKNNSLKTNMAMYYKTDIDDENKFITDEKGYEWETIGTQLDTIDGVGKTTVSVDIVIDEINNLSNEDCEQLSEELSEELGAVNVWDRSNGYQYATVPIADIDNSE</sequence>
<gene>
    <name evidence="1" type="ORF">HB980_05160</name>
</gene>
<dbReference type="EMBL" id="JAASAN010000002">
    <property type="protein sequence ID" value="NIL25940.1"/>
    <property type="molecule type" value="Genomic_DNA"/>
</dbReference>
<protein>
    <submittedName>
        <fullName evidence="1">Uncharacterized protein</fullName>
    </submittedName>
</protein>
<proteinExistence type="predicted"/>
<dbReference type="AlphaFoldDB" id="A0AA90XRT8"/>
<organism evidence="1 2">
    <name type="scientific">Yersinia massiliensis</name>
    <dbReference type="NCBI Taxonomy" id="419257"/>
    <lineage>
        <taxon>Bacteria</taxon>
        <taxon>Pseudomonadati</taxon>
        <taxon>Pseudomonadota</taxon>
        <taxon>Gammaproteobacteria</taxon>
        <taxon>Enterobacterales</taxon>
        <taxon>Yersiniaceae</taxon>
        <taxon>Yersinia</taxon>
    </lineage>
</organism>
<evidence type="ECO:0000313" key="2">
    <source>
        <dbReference type="Proteomes" id="UP000698240"/>
    </source>
</evidence>
<dbReference type="RefSeq" id="WP_050878741.1">
    <property type="nucleotide sequence ID" value="NZ_CP110790.1"/>
</dbReference>
<dbReference type="Proteomes" id="UP000698240">
    <property type="component" value="Unassembled WGS sequence"/>
</dbReference>
<comment type="caution">
    <text evidence="1">The sequence shown here is derived from an EMBL/GenBank/DDBJ whole genome shotgun (WGS) entry which is preliminary data.</text>
</comment>
<evidence type="ECO:0000313" key="1">
    <source>
        <dbReference type="EMBL" id="NIL25940.1"/>
    </source>
</evidence>
<accession>A0AA90XRT8</accession>
<reference evidence="1" key="1">
    <citation type="submission" date="2020-03" db="EMBL/GenBank/DDBJ databases">
        <authorList>
            <person name="Kislichkina A."/>
            <person name="Dentovskaya S."/>
            <person name="Shaikhutdinov R."/>
            <person name="Ivanov S."/>
            <person name="Sizova A."/>
            <person name="Solomentsev V."/>
            <person name="Bogun A."/>
        </authorList>
    </citation>
    <scope>NUCLEOTIDE SEQUENCE</scope>
    <source>
        <strain evidence="1">SCPM-O-B-8025</strain>
    </source>
</reference>
<name>A0AA90XRT8_9GAMM</name>